<dbReference type="AlphaFoldDB" id="A0A2N5M446"/>
<protein>
    <recommendedName>
        <fullName evidence="3">Aspartyl-phosphate phosphatase Spo0E family protein</fullName>
    </recommendedName>
</protein>
<dbReference type="Proteomes" id="UP000234748">
    <property type="component" value="Unassembled WGS sequence"/>
</dbReference>
<name>A0A2N5M446_9BACI</name>
<keyword evidence="2" id="KW-1185">Reference proteome</keyword>
<dbReference type="InterPro" id="IPR018540">
    <property type="entry name" value="Spo0E-like"/>
</dbReference>
<evidence type="ECO:0000313" key="2">
    <source>
        <dbReference type="Proteomes" id="UP000234748"/>
    </source>
</evidence>
<dbReference type="SUPFAM" id="SSF140500">
    <property type="entry name" value="BAS1536-like"/>
    <property type="match status" value="1"/>
</dbReference>
<dbReference type="InterPro" id="IPR037208">
    <property type="entry name" value="Spo0E-like_sf"/>
</dbReference>
<dbReference type="GO" id="GO:0043937">
    <property type="term" value="P:regulation of sporulation"/>
    <property type="evidence" value="ECO:0007669"/>
    <property type="project" value="InterPro"/>
</dbReference>
<sequence length="76" mass="8691">MKYQCLCKTPFEIIEKIILLRSDLINTGSTEGLLSPNTIAISQQLDACLNKYEVFKNLETSNRNQKTLSKQPIFKI</sequence>
<dbReference type="RefSeq" id="WP_101643736.1">
    <property type="nucleotide sequence ID" value="NZ_PGUY01000047.1"/>
</dbReference>
<reference evidence="1 2" key="1">
    <citation type="submission" date="2017-11" db="EMBL/GenBank/DDBJ databases">
        <title>Comparitive Functional Genomics of Dry Heat Resistant strains isolated from the Viking Spacecraft.</title>
        <authorList>
            <person name="Seuylemezian A."/>
            <person name="Cooper K."/>
            <person name="Vaishampayan P."/>
        </authorList>
    </citation>
    <scope>NUCLEOTIDE SEQUENCE [LARGE SCALE GENOMIC DNA]</scope>
    <source>
        <strain evidence="1 2">V1-29</strain>
    </source>
</reference>
<organism evidence="1 2">
    <name type="scientific">Peribacillus deserti</name>
    <dbReference type="NCBI Taxonomy" id="673318"/>
    <lineage>
        <taxon>Bacteria</taxon>
        <taxon>Bacillati</taxon>
        <taxon>Bacillota</taxon>
        <taxon>Bacilli</taxon>
        <taxon>Bacillales</taxon>
        <taxon>Bacillaceae</taxon>
        <taxon>Peribacillus</taxon>
    </lineage>
</organism>
<dbReference type="Pfam" id="PF09388">
    <property type="entry name" value="SpoOE-like"/>
    <property type="match status" value="1"/>
</dbReference>
<dbReference type="OrthoDB" id="2885456at2"/>
<accession>A0A2N5M446</accession>
<proteinExistence type="predicted"/>
<evidence type="ECO:0008006" key="3">
    <source>
        <dbReference type="Google" id="ProtNLM"/>
    </source>
</evidence>
<evidence type="ECO:0000313" key="1">
    <source>
        <dbReference type="EMBL" id="PLT29053.1"/>
    </source>
</evidence>
<dbReference type="InterPro" id="IPR036638">
    <property type="entry name" value="HLH_DNA-bd_sf"/>
</dbReference>
<comment type="caution">
    <text evidence="1">The sequence shown here is derived from an EMBL/GenBank/DDBJ whole genome shotgun (WGS) entry which is preliminary data.</text>
</comment>
<dbReference type="Gene3D" id="4.10.280.10">
    <property type="entry name" value="Helix-loop-helix DNA-binding domain"/>
    <property type="match status" value="1"/>
</dbReference>
<gene>
    <name evidence="1" type="ORF">CUU66_15505</name>
</gene>
<dbReference type="GO" id="GO:0046983">
    <property type="term" value="F:protein dimerization activity"/>
    <property type="evidence" value="ECO:0007669"/>
    <property type="project" value="InterPro"/>
</dbReference>
<dbReference type="EMBL" id="PGUY01000047">
    <property type="protein sequence ID" value="PLT29053.1"/>
    <property type="molecule type" value="Genomic_DNA"/>
</dbReference>